<evidence type="ECO:0000313" key="2">
    <source>
        <dbReference type="Proteomes" id="UP000632339"/>
    </source>
</evidence>
<dbReference type="Proteomes" id="UP000632339">
    <property type="component" value="Unassembled WGS sequence"/>
</dbReference>
<gene>
    <name evidence="1" type="ORF">GCM10010967_28860</name>
</gene>
<name>A0ABQ2HZ05_9BACT</name>
<protein>
    <submittedName>
        <fullName evidence="1">Uncharacterized protein</fullName>
    </submittedName>
</protein>
<sequence>MINWRELTEFYQWCNYNWAMFLLSLKDYCEKGKGLAADSFYGKESLAIQILNNGGSGPVINYDIREITFSTHS</sequence>
<reference evidence="2" key="1">
    <citation type="journal article" date="2019" name="Int. J. Syst. Evol. Microbiol.">
        <title>The Global Catalogue of Microorganisms (GCM) 10K type strain sequencing project: providing services to taxonomists for standard genome sequencing and annotation.</title>
        <authorList>
            <consortium name="The Broad Institute Genomics Platform"/>
            <consortium name="The Broad Institute Genome Sequencing Center for Infectious Disease"/>
            <person name="Wu L."/>
            <person name="Ma J."/>
        </authorList>
    </citation>
    <scope>NUCLEOTIDE SEQUENCE [LARGE SCALE GENOMIC DNA]</scope>
    <source>
        <strain evidence="2">CGMCC 1.6375</strain>
    </source>
</reference>
<dbReference type="InterPro" id="IPR023393">
    <property type="entry name" value="START-like_dom_sf"/>
</dbReference>
<evidence type="ECO:0000313" key="1">
    <source>
        <dbReference type="EMBL" id="GGM93953.1"/>
    </source>
</evidence>
<organism evidence="1 2">
    <name type="scientific">Dyadobacter beijingensis</name>
    <dbReference type="NCBI Taxonomy" id="365489"/>
    <lineage>
        <taxon>Bacteria</taxon>
        <taxon>Pseudomonadati</taxon>
        <taxon>Bacteroidota</taxon>
        <taxon>Cytophagia</taxon>
        <taxon>Cytophagales</taxon>
        <taxon>Spirosomataceae</taxon>
        <taxon>Dyadobacter</taxon>
    </lineage>
</organism>
<accession>A0ABQ2HZ05</accession>
<proteinExistence type="predicted"/>
<dbReference type="Gene3D" id="3.30.530.20">
    <property type="match status" value="1"/>
</dbReference>
<dbReference type="EMBL" id="BMLI01000001">
    <property type="protein sequence ID" value="GGM93953.1"/>
    <property type="molecule type" value="Genomic_DNA"/>
</dbReference>
<keyword evidence="2" id="KW-1185">Reference proteome</keyword>
<comment type="caution">
    <text evidence="1">The sequence shown here is derived from an EMBL/GenBank/DDBJ whole genome shotgun (WGS) entry which is preliminary data.</text>
</comment>